<feature type="region of interest" description="Disordered" evidence="1">
    <location>
        <begin position="1"/>
        <end position="41"/>
    </location>
</feature>
<evidence type="ECO:0000313" key="2">
    <source>
        <dbReference type="EMBL" id="VBB18843.1"/>
    </source>
</evidence>
<keyword evidence="3" id="KW-1185">Reference proteome</keyword>
<protein>
    <submittedName>
        <fullName evidence="2">Uncharacterized protein</fullName>
    </submittedName>
</protein>
<name>A0A5K0UB96_9VIRU</name>
<dbReference type="Proteomes" id="UP000594342">
    <property type="component" value="Unassembled WGS sequence"/>
</dbReference>
<proteinExistence type="predicted"/>
<feature type="compositionally biased region" description="Basic residues" evidence="1">
    <location>
        <begin position="32"/>
        <end position="41"/>
    </location>
</feature>
<reference evidence="2 3" key="1">
    <citation type="submission" date="2018-10" db="EMBL/GenBank/DDBJ databases">
        <authorList>
            <consortium name="IHU Genomes"/>
        </authorList>
    </citation>
    <scope>NUCLEOTIDE SEQUENCE [LARGE SCALE GENOMIC DNA]</scope>
    <source>
        <strain evidence="2 3">A1</strain>
    </source>
</reference>
<comment type="caution">
    <text evidence="2">The sequence shown here is derived from an EMBL/GenBank/DDBJ whole genome shotgun (WGS) entry which is preliminary data.</text>
</comment>
<organism evidence="2 3">
    <name type="scientific">Yasminevirus sp. GU-2018</name>
    <dbReference type="NCBI Taxonomy" id="2420051"/>
    <lineage>
        <taxon>Viruses</taxon>
        <taxon>Varidnaviria</taxon>
        <taxon>Bamfordvirae</taxon>
        <taxon>Nucleocytoviricota</taxon>
        <taxon>Megaviricetes</taxon>
        <taxon>Imitervirales</taxon>
        <taxon>Mimiviridae</taxon>
        <taxon>Klosneuvirinae</taxon>
        <taxon>Yasminevirus</taxon>
        <taxon>Yasminevirus saudimassiliense</taxon>
    </lineage>
</organism>
<sequence length="213" mass="24342">LSLSELKPSFSGLKRLRGPGSASADPLSVRNDHHKTRRSKKRKYVSDGVPVQIVSTSGMSFVPGTFHDYTLREALESDMIIMFYDHTLIDTFNKIVVMFNEFLRERNTLQQYTPIIVLIVDVASERVDATEGTYTACTRDVKSHPHWFTIQDPHAELNSEYLSQKAIQQQLDELIMSSMFPVHSIVFNSSVDYAFLSALFRTFMGSIIEKRRD</sequence>
<evidence type="ECO:0000256" key="1">
    <source>
        <dbReference type="SAM" id="MobiDB-lite"/>
    </source>
</evidence>
<evidence type="ECO:0000313" key="3">
    <source>
        <dbReference type="Proteomes" id="UP000594342"/>
    </source>
</evidence>
<feature type="non-terminal residue" evidence="2">
    <location>
        <position position="1"/>
    </location>
</feature>
<dbReference type="EMBL" id="UPSH01000001">
    <property type="protein sequence ID" value="VBB18843.1"/>
    <property type="molecule type" value="Genomic_DNA"/>
</dbReference>
<gene>
    <name evidence="2" type="ORF">YASMINEVIRUS_1375</name>
</gene>
<accession>A0A5K0UB96</accession>